<dbReference type="EMBL" id="JADKGY010000008">
    <property type="protein sequence ID" value="MBK9982885.1"/>
    <property type="molecule type" value="Genomic_DNA"/>
</dbReference>
<evidence type="ECO:0000313" key="8">
    <source>
        <dbReference type="Proteomes" id="UP000808337"/>
    </source>
</evidence>
<evidence type="ECO:0000313" key="7">
    <source>
        <dbReference type="EMBL" id="MBK9982885.1"/>
    </source>
</evidence>
<sequence>MTNSNDVLLTLDRYIIRKYLSTFFFTALLFTIISLSIDFSEHIEKFTDQKISTKQILLEYYLNFIPYINGLLWPIFSLIAVIFFTSRLARNTEVVAILNAGMSYRRFLRPYIITALTLAFFYLLGNHIFFPRGNKIKFGFENEFIYPGNLKVKSNNIHLFIGPGVKVFIGNYHRNDSSGTGFRLEQYADLQLVYLLKARTFQYLKETKKWRLKDYDLRRWVDGKEFYTSGRNMQLDTTLALYPSDFIYYVNEKEMMTSAELLRFIRYEKERGLGASRLMRAEYHRRWAEPFSIVILTIIGASVASRKQRGGMGLHLAIGVAIGSLFVFFSKFALTFSTNLNMPPMLAMWLPNMIFGTLAWYLFKRAQK</sequence>
<dbReference type="GO" id="GO:0043190">
    <property type="term" value="C:ATP-binding cassette (ABC) transporter complex"/>
    <property type="evidence" value="ECO:0007669"/>
    <property type="project" value="TreeGrafter"/>
</dbReference>
<evidence type="ECO:0000256" key="6">
    <source>
        <dbReference type="SAM" id="Phobius"/>
    </source>
</evidence>
<dbReference type="InterPro" id="IPR005495">
    <property type="entry name" value="LptG/LptF_permease"/>
</dbReference>
<feature type="transmembrane region" description="Helical" evidence="6">
    <location>
        <begin position="60"/>
        <end position="84"/>
    </location>
</feature>
<feature type="transmembrane region" description="Helical" evidence="6">
    <location>
        <begin position="111"/>
        <end position="130"/>
    </location>
</feature>
<organism evidence="7 8">
    <name type="scientific">Candidatus Opimibacter skivensis</name>
    <dbReference type="NCBI Taxonomy" id="2982028"/>
    <lineage>
        <taxon>Bacteria</taxon>
        <taxon>Pseudomonadati</taxon>
        <taxon>Bacteroidota</taxon>
        <taxon>Saprospiria</taxon>
        <taxon>Saprospirales</taxon>
        <taxon>Saprospiraceae</taxon>
        <taxon>Candidatus Opimibacter</taxon>
    </lineage>
</organism>
<gene>
    <name evidence="7" type="ORF">IPP15_10780</name>
</gene>
<evidence type="ECO:0000256" key="5">
    <source>
        <dbReference type="ARBA" id="ARBA00023136"/>
    </source>
</evidence>
<dbReference type="Pfam" id="PF03739">
    <property type="entry name" value="LptF_LptG"/>
    <property type="match status" value="1"/>
</dbReference>
<feature type="transmembrane region" description="Helical" evidence="6">
    <location>
        <begin position="346"/>
        <end position="363"/>
    </location>
</feature>
<evidence type="ECO:0000256" key="3">
    <source>
        <dbReference type="ARBA" id="ARBA00022692"/>
    </source>
</evidence>
<evidence type="ECO:0000256" key="1">
    <source>
        <dbReference type="ARBA" id="ARBA00004651"/>
    </source>
</evidence>
<evidence type="ECO:0000256" key="4">
    <source>
        <dbReference type="ARBA" id="ARBA00022989"/>
    </source>
</evidence>
<comment type="caution">
    <text evidence="7">The sequence shown here is derived from an EMBL/GenBank/DDBJ whole genome shotgun (WGS) entry which is preliminary data.</text>
</comment>
<dbReference type="PANTHER" id="PTHR33529">
    <property type="entry name" value="SLR0882 PROTEIN-RELATED"/>
    <property type="match status" value="1"/>
</dbReference>
<reference evidence="7 8" key="1">
    <citation type="submission" date="2020-10" db="EMBL/GenBank/DDBJ databases">
        <title>Connecting structure to function with the recovery of over 1000 high-quality activated sludge metagenome-assembled genomes encoding full-length rRNA genes using long-read sequencing.</title>
        <authorList>
            <person name="Singleton C.M."/>
            <person name="Petriglieri F."/>
            <person name="Kristensen J.M."/>
            <person name="Kirkegaard R.H."/>
            <person name="Michaelsen T.Y."/>
            <person name="Andersen M.H."/>
            <person name="Karst S.M."/>
            <person name="Dueholm M.S."/>
            <person name="Nielsen P.H."/>
            <person name="Albertsen M."/>
        </authorList>
    </citation>
    <scope>NUCLEOTIDE SEQUENCE [LARGE SCALE GENOMIC DNA]</scope>
    <source>
        <strain evidence="7">Ribe_18-Q3-R11-54_MAXAC.273</strain>
    </source>
</reference>
<dbReference type="GO" id="GO:0015920">
    <property type="term" value="P:lipopolysaccharide transport"/>
    <property type="evidence" value="ECO:0007669"/>
    <property type="project" value="TreeGrafter"/>
</dbReference>
<dbReference type="PANTHER" id="PTHR33529:SF8">
    <property type="entry name" value="PERMEASE, YJGP_YJGQ FAMILY"/>
    <property type="match status" value="1"/>
</dbReference>
<keyword evidence="4 6" id="KW-1133">Transmembrane helix</keyword>
<feature type="transmembrane region" description="Helical" evidence="6">
    <location>
        <begin position="20"/>
        <end position="39"/>
    </location>
</feature>
<protein>
    <submittedName>
        <fullName evidence="7">LptF/LptG family permease</fullName>
    </submittedName>
</protein>
<dbReference type="Proteomes" id="UP000808337">
    <property type="component" value="Unassembled WGS sequence"/>
</dbReference>
<keyword evidence="5 6" id="KW-0472">Membrane</keyword>
<proteinExistence type="predicted"/>
<feature type="transmembrane region" description="Helical" evidence="6">
    <location>
        <begin position="314"/>
        <end position="334"/>
    </location>
</feature>
<name>A0A9D7XP63_9BACT</name>
<evidence type="ECO:0000256" key="2">
    <source>
        <dbReference type="ARBA" id="ARBA00022475"/>
    </source>
</evidence>
<keyword evidence="3 6" id="KW-0812">Transmembrane</keyword>
<keyword evidence="2" id="KW-1003">Cell membrane</keyword>
<comment type="subcellular location">
    <subcellularLocation>
        <location evidence="1">Cell membrane</location>
        <topology evidence="1">Multi-pass membrane protein</topology>
    </subcellularLocation>
</comment>
<accession>A0A9D7XP63</accession>
<dbReference type="AlphaFoldDB" id="A0A9D7XP63"/>